<dbReference type="AlphaFoldDB" id="A0A3N4JN75"/>
<sequence length="58" mass="6285">MSPLAVISINYLHLILCSHTLFLNPSFAIKCLLTSFLSHLCGLGVFGGYRGVHPINAL</sequence>
<gene>
    <name evidence="1" type="ORF">L873DRAFT_873997</name>
</gene>
<proteinExistence type="predicted"/>
<dbReference type="EMBL" id="ML120385">
    <property type="protein sequence ID" value="RPA99703.1"/>
    <property type="molecule type" value="Genomic_DNA"/>
</dbReference>
<name>A0A3N4JN75_9PEZI</name>
<keyword evidence="2" id="KW-1185">Reference proteome</keyword>
<evidence type="ECO:0000313" key="2">
    <source>
        <dbReference type="Proteomes" id="UP000276215"/>
    </source>
</evidence>
<evidence type="ECO:0000313" key="1">
    <source>
        <dbReference type="EMBL" id="RPA99703.1"/>
    </source>
</evidence>
<accession>A0A3N4JN75</accession>
<organism evidence="1 2">
    <name type="scientific">Choiromyces venosus 120613-1</name>
    <dbReference type="NCBI Taxonomy" id="1336337"/>
    <lineage>
        <taxon>Eukaryota</taxon>
        <taxon>Fungi</taxon>
        <taxon>Dikarya</taxon>
        <taxon>Ascomycota</taxon>
        <taxon>Pezizomycotina</taxon>
        <taxon>Pezizomycetes</taxon>
        <taxon>Pezizales</taxon>
        <taxon>Tuberaceae</taxon>
        <taxon>Choiromyces</taxon>
    </lineage>
</organism>
<reference evidence="1 2" key="1">
    <citation type="journal article" date="2018" name="Nat. Ecol. Evol.">
        <title>Pezizomycetes genomes reveal the molecular basis of ectomycorrhizal truffle lifestyle.</title>
        <authorList>
            <person name="Murat C."/>
            <person name="Payen T."/>
            <person name="Noel B."/>
            <person name="Kuo A."/>
            <person name="Morin E."/>
            <person name="Chen J."/>
            <person name="Kohler A."/>
            <person name="Krizsan K."/>
            <person name="Balestrini R."/>
            <person name="Da Silva C."/>
            <person name="Montanini B."/>
            <person name="Hainaut M."/>
            <person name="Levati E."/>
            <person name="Barry K.W."/>
            <person name="Belfiori B."/>
            <person name="Cichocki N."/>
            <person name="Clum A."/>
            <person name="Dockter R.B."/>
            <person name="Fauchery L."/>
            <person name="Guy J."/>
            <person name="Iotti M."/>
            <person name="Le Tacon F."/>
            <person name="Lindquist E.A."/>
            <person name="Lipzen A."/>
            <person name="Malagnac F."/>
            <person name="Mello A."/>
            <person name="Molinier V."/>
            <person name="Miyauchi S."/>
            <person name="Poulain J."/>
            <person name="Riccioni C."/>
            <person name="Rubini A."/>
            <person name="Sitrit Y."/>
            <person name="Splivallo R."/>
            <person name="Traeger S."/>
            <person name="Wang M."/>
            <person name="Zifcakova L."/>
            <person name="Wipf D."/>
            <person name="Zambonelli A."/>
            <person name="Paolocci F."/>
            <person name="Nowrousian M."/>
            <person name="Ottonello S."/>
            <person name="Baldrian P."/>
            <person name="Spatafora J.W."/>
            <person name="Henrissat B."/>
            <person name="Nagy L.G."/>
            <person name="Aury J.M."/>
            <person name="Wincker P."/>
            <person name="Grigoriev I.V."/>
            <person name="Bonfante P."/>
            <person name="Martin F.M."/>
        </authorList>
    </citation>
    <scope>NUCLEOTIDE SEQUENCE [LARGE SCALE GENOMIC DNA]</scope>
    <source>
        <strain evidence="1 2">120613-1</strain>
    </source>
</reference>
<dbReference type="Proteomes" id="UP000276215">
    <property type="component" value="Unassembled WGS sequence"/>
</dbReference>
<protein>
    <submittedName>
        <fullName evidence="1">Uncharacterized protein</fullName>
    </submittedName>
</protein>